<keyword evidence="3" id="KW-1185">Reference proteome</keyword>
<dbReference type="Proteomes" id="UP000324222">
    <property type="component" value="Unassembled WGS sequence"/>
</dbReference>
<reference evidence="2 3" key="1">
    <citation type="submission" date="2019-05" db="EMBL/GenBank/DDBJ databases">
        <title>Another draft genome of Portunus trituberculatus and its Hox gene families provides insights of decapod evolution.</title>
        <authorList>
            <person name="Jeong J.-H."/>
            <person name="Song I."/>
            <person name="Kim S."/>
            <person name="Choi T."/>
            <person name="Kim D."/>
            <person name="Ryu S."/>
            <person name="Kim W."/>
        </authorList>
    </citation>
    <scope>NUCLEOTIDE SEQUENCE [LARGE SCALE GENOMIC DNA]</scope>
    <source>
        <tissue evidence="2">Muscle</tissue>
    </source>
</reference>
<sequence length="91" mass="9820">MRKRAGKGVGVGGSGGMTDVPGSKKERNGRTIIPVLMGLEEDAEFKPQKETKYSFTSYGISSLTRNFDVYISLLVPSYAIPSVSRSCTLSL</sequence>
<evidence type="ECO:0000256" key="1">
    <source>
        <dbReference type="SAM" id="MobiDB-lite"/>
    </source>
</evidence>
<proteinExistence type="predicted"/>
<feature type="region of interest" description="Disordered" evidence="1">
    <location>
        <begin position="1"/>
        <end position="27"/>
    </location>
</feature>
<gene>
    <name evidence="2" type="ORF">E2C01_065747</name>
</gene>
<evidence type="ECO:0000313" key="3">
    <source>
        <dbReference type="Proteomes" id="UP000324222"/>
    </source>
</evidence>
<feature type="compositionally biased region" description="Gly residues" evidence="1">
    <location>
        <begin position="7"/>
        <end position="16"/>
    </location>
</feature>
<evidence type="ECO:0000313" key="2">
    <source>
        <dbReference type="EMBL" id="MPC71469.1"/>
    </source>
</evidence>
<name>A0A5B7HP52_PORTR</name>
<dbReference type="AlphaFoldDB" id="A0A5B7HP52"/>
<comment type="caution">
    <text evidence="2">The sequence shown here is derived from an EMBL/GenBank/DDBJ whole genome shotgun (WGS) entry which is preliminary data.</text>
</comment>
<dbReference type="EMBL" id="VSRR010032941">
    <property type="protein sequence ID" value="MPC71469.1"/>
    <property type="molecule type" value="Genomic_DNA"/>
</dbReference>
<protein>
    <submittedName>
        <fullName evidence="2">Uncharacterized protein</fullName>
    </submittedName>
</protein>
<accession>A0A5B7HP52</accession>
<organism evidence="2 3">
    <name type="scientific">Portunus trituberculatus</name>
    <name type="common">Swimming crab</name>
    <name type="synonym">Neptunus trituberculatus</name>
    <dbReference type="NCBI Taxonomy" id="210409"/>
    <lineage>
        <taxon>Eukaryota</taxon>
        <taxon>Metazoa</taxon>
        <taxon>Ecdysozoa</taxon>
        <taxon>Arthropoda</taxon>
        <taxon>Crustacea</taxon>
        <taxon>Multicrustacea</taxon>
        <taxon>Malacostraca</taxon>
        <taxon>Eumalacostraca</taxon>
        <taxon>Eucarida</taxon>
        <taxon>Decapoda</taxon>
        <taxon>Pleocyemata</taxon>
        <taxon>Brachyura</taxon>
        <taxon>Eubrachyura</taxon>
        <taxon>Portunoidea</taxon>
        <taxon>Portunidae</taxon>
        <taxon>Portuninae</taxon>
        <taxon>Portunus</taxon>
    </lineage>
</organism>